<proteinExistence type="predicted"/>
<sequence length="451" mass="52783">MWKRYKVVTHPKREVIISSEMALLCPGITNYIIITHFSNINPSLLSAASKYHHKNIVFEKVFMNNYGVSEDLRDFNIKGIIFIHEPPQSIKMLPSSLQMLTLCKIEGEYLSDMPIGRKLKIANVEIGFSSIKSKVMDSLKQIEPTQSLLIRKNVSAFNLEEYEAIFDLFPSTPKIIFDYSLCTKGERLLQTADYHYFQTKLLNSKKRVWISVNSFSDAEYEQLTIDQDLFHLFISYYHQDSQLIWTKSDSIGFFSLFIRVPAKRKQIRLYEFSKELCQCPEGTVEEDCPLIDRVCEEAEIHQNQEFRIRIHMKALKVKRIYLWTWGISLAQSLQQMPDAEEIYIDMHYYLCPEDFPLLCENKFLTKIQLNYLHPLDLPTIKQLCANKKAPFLLKGWLKKDIKIKNFIECINSKEMQGKVFDDCSKIKQFSQLDVERVLKGEYLDNNGAQIK</sequence>
<dbReference type="AlphaFoldDB" id="A0A8J8NWA9"/>
<gene>
    <name evidence="1" type="ORF">FGO68_gene17018</name>
</gene>
<dbReference type="Proteomes" id="UP000785679">
    <property type="component" value="Unassembled WGS sequence"/>
</dbReference>
<reference evidence="1" key="1">
    <citation type="submission" date="2019-06" db="EMBL/GenBank/DDBJ databases">
        <authorList>
            <person name="Zheng W."/>
        </authorList>
    </citation>
    <scope>NUCLEOTIDE SEQUENCE</scope>
    <source>
        <strain evidence="1">QDHG01</strain>
    </source>
</reference>
<organism evidence="1 2">
    <name type="scientific">Halteria grandinella</name>
    <dbReference type="NCBI Taxonomy" id="5974"/>
    <lineage>
        <taxon>Eukaryota</taxon>
        <taxon>Sar</taxon>
        <taxon>Alveolata</taxon>
        <taxon>Ciliophora</taxon>
        <taxon>Intramacronucleata</taxon>
        <taxon>Spirotrichea</taxon>
        <taxon>Stichotrichia</taxon>
        <taxon>Sporadotrichida</taxon>
        <taxon>Halteriidae</taxon>
        <taxon>Halteria</taxon>
    </lineage>
</organism>
<evidence type="ECO:0000313" key="2">
    <source>
        <dbReference type="Proteomes" id="UP000785679"/>
    </source>
</evidence>
<accession>A0A8J8NWA9</accession>
<name>A0A8J8NWA9_HALGN</name>
<dbReference type="EMBL" id="RRYP01006135">
    <property type="protein sequence ID" value="TNV81445.1"/>
    <property type="molecule type" value="Genomic_DNA"/>
</dbReference>
<comment type="caution">
    <text evidence="1">The sequence shown here is derived from an EMBL/GenBank/DDBJ whole genome shotgun (WGS) entry which is preliminary data.</text>
</comment>
<keyword evidence="2" id="KW-1185">Reference proteome</keyword>
<protein>
    <submittedName>
        <fullName evidence="1">Uncharacterized protein</fullName>
    </submittedName>
</protein>
<evidence type="ECO:0000313" key="1">
    <source>
        <dbReference type="EMBL" id="TNV81445.1"/>
    </source>
</evidence>